<dbReference type="Proteomes" id="UP000298030">
    <property type="component" value="Unassembled WGS sequence"/>
</dbReference>
<feature type="signal peptide" evidence="1">
    <location>
        <begin position="1"/>
        <end position="20"/>
    </location>
</feature>
<reference evidence="2 3" key="1">
    <citation type="journal article" date="2019" name="Nat. Ecol. Evol.">
        <title>Megaphylogeny resolves global patterns of mushroom evolution.</title>
        <authorList>
            <person name="Varga T."/>
            <person name="Krizsan K."/>
            <person name="Foldi C."/>
            <person name="Dima B."/>
            <person name="Sanchez-Garcia M."/>
            <person name="Sanchez-Ramirez S."/>
            <person name="Szollosi G.J."/>
            <person name="Szarkandi J.G."/>
            <person name="Papp V."/>
            <person name="Albert L."/>
            <person name="Andreopoulos W."/>
            <person name="Angelini C."/>
            <person name="Antonin V."/>
            <person name="Barry K.W."/>
            <person name="Bougher N.L."/>
            <person name="Buchanan P."/>
            <person name="Buyck B."/>
            <person name="Bense V."/>
            <person name="Catcheside P."/>
            <person name="Chovatia M."/>
            <person name="Cooper J."/>
            <person name="Damon W."/>
            <person name="Desjardin D."/>
            <person name="Finy P."/>
            <person name="Geml J."/>
            <person name="Haridas S."/>
            <person name="Hughes K."/>
            <person name="Justo A."/>
            <person name="Karasinski D."/>
            <person name="Kautmanova I."/>
            <person name="Kiss B."/>
            <person name="Kocsube S."/>
            <person name="Kotiranta H."/>
            <person name="LaButti K.M."/>
            <person name="Lechner B.E."/>
            <person name="Liimatainen K."/>
            <person name="Lipzen A."/>
            <person name="Lukacs Z."/>
            <person name="Mihaltcheva S."/>
            <person name="Morgado L.N."/>
            <person name="Niskanen T."/>
            <person name="Noordeloos M.E."/>
            <person name="Ohm R.A."/>
            <person name="Ortiz-Santana B."/>
            <person name="Ovrebo C."/>
            <person name="Racz N."/>
            <person name="Riley R."/>
            <person name="Savchenko A."/>
            <person name="Shiryaev A."/>
            <person name="Soop K."/>
            <person name="Spirin V."/>
            <person name="Szebenyi C."/>
            <person name="Tomsovsky M."/>
            <person name="Tulloss R.E."/>
            <person name="Uehling J."/>
            <person name="Grigoriev I.V."/>
            <person name="Vagvolgyi C."/>
            <person name="Papp T."/>
            <person name="Martin F.M."/>
            <person name="Miettinen O."/>
            <person name="Hibbett D.S."/>
            <person name="Nagy L.G."/>
        </authorList>
    </citation>
    <scope>NUCLEOTIDE SEQUENCE [LARGE SCALE GENOMIC DNA]</scope>
    <source>
        <strain evidence="2 3">FP101781</strain>
    </source>
</reference>
<evidence type="ECO:0000256" key="1">
    <source>
        <dbReference type="SAM" id="SignalP"/>
    </source>
</evidence>
<gene>
    <name evidence="2" type="ORF">FA13DRAFT_1817072</name>
</gene>
<comment type="caution">
    <text evidence="2">The sequence shown here is derived from an EMBL/GenBank/DDBJ whole genome shotgun (WGS) entry which is preliminary data.</text>
</comment>
<evidence type="ECO:0000313" key="2">
    <source>
        <dbReference type="EMBL" id="TEB26280.1"/>
    </source>
</evidence>
<organism evidence="2 3">
    <name type="scientific">Coprinellus micaceus</name>
    <name type="common">Glistening ink-cap mushroom</name>
    <name type="synonym">Coprinus micaceus</name>
    <dbReference type="NCBI Taxonomy" id="71717"/>
    <lineage>
        <taxon>Eukaryota</taxon>
        <taxon>Fungi</taxon>
        <taxon>Dikarya</taxon>
        <taxon>Basidiomycota</taxon>
        <taxon>Agaricomycotina</taxon>
        <taxon>Agaricomycetes</taxon>
        <taxon>Agaricomycetidae</taxon>
        <taxon>Agaricales</taxon>
        <taxon>Agaricineae</taxon>
        <taxon>Psathyrellaceae</taxon>
        <taxon>Coprinellus</taxon>
    </lineage>
</organism>
<sequence>MKLVLSTLLGLTGLIAQSYAALTKGTIQIKGPSWDEGVTLSTFFDDYDADILASNALTPLQVQIDLERAQEVDSDIEILNGFWTDLYRYFGVSARSRNDVAPDSGYAPHIYIGFINVAQTPDAHLQQKENAFTACYPNGMMELPFQASAIWRYDPASGGKLTPKILGLNGEPLPVAIHGGTYEGRVGFSANGNYTQTEVLEFFFIPAKE</sequence>
<accession>A0A4Y7SWN8</accession>
<dbReference type="EMBL" id="QPFP01000050">
    <property type="protein sequence ID" value="TEB26280.1"/>
    <property type="molecule type" value="Genomic_DNA"/>
</dbReference>
<name>A0A4Y7SWN8_COPMI</name>
<dbReference type="AlphaFoldDB" id="A0A4Y7SWN8"/>
<proteinExistence type="predicted"/>
<feature type="chain" id="PRO_5021201973" evidence="1">
    <location>
        <begin position="21"/>
        <end position="209"/>
    </location>
</feature>
<dbReference type="OrthoDB" id="3014247at2759"/>
<protein>
    <submittedName>
        <fullName evidence="2">Uncharacterized protein</fullName>
    </submittedName>
</protein>
<evidence type="ECO:0000313" key="3">
    <source>
        <dbReference type="Proteomes" id="UP000298030"/>
    </source>
</evidence>
<keyword evidence="1" id="KW-0732">Signal</keyword>
<keyword evidence="3" id="KW-1185">Reference proteome</keyword>